<keyword evidence="8" id="KW-1185">Reference proteome</keyword>
<dbReference type="SUPFAM" id="SSF46689">
    <property type="entry name" value="Homeodomain-like"/>
    <property type="match status" value="1"/>
</dbReference>
<name>A0A2T0ZZ27_9ACTN</name>
<evidence type="ECO:0000256" key="5">
    <source>
        <dbReference type="SAM" id="MobiDB-lite"/>
    </source>
</evidence>
<dbReference type="Proteomes" id="UP000237752">
    <property type="component" value="Unassembled WGS sequence"/>
</dbReference>
<evidence type="ECO:0000256" key="2">
    <source>
        <dbReference type="ARBA" id="ARBA00023125"/>
    </source>
</evidence>
<dbReference type="InterPro" id="IPR041490">
    <property type="entry name" value="KstR2_TetR_C"/>
</dbReference>
<dbReference type="Pfam" id="PF17932">
    <property type="entry name" value="TetR_C_24"/>
    <property type="match status" value="1"/>
</dbReference>
<keyword evidence="1" id="KW-0805">Transcription regulation</keyword>
<dbReference type="PANTHER" id="PTHR30055:SF234">
    <property type="entry name" value="HTH-TYPE TRANSCRIPTIONAL REGULATOR BETI"/>
    <property type="match status" value="1"/>
</dbReference>
<evidence type="ECO:0000256" key="1">
    <source>
        <dbReference type="ARBA" id="ARBA00023015"/>
    </source>
</evidence>
<keyword evidence="3" id="KW-0804">Transcription</keyword>
<dbReference type="Gene3D" id="1.10.357.10">
    <property type="entry name" value="Tetracycline Repressor, domain 2"/>
    <property type="match status" value="1"/>
</dbReference>
<dbReference type="InterPro" id="IPR050109">
    <property type="entry name" value="HTH-type_TetR-like_transc_reg"/>
</dbReference>
<gene>
    <name evidence="7" type="ORF">CLV47_109152</name>
</gene>
<feature type="DNA-binding region" description="H-T-H motif" evidence="4">
    <location>
        <begin position="40"/>
        <end position="59"/>
    </location>
</feature>
<evidence type="ECO:0000256" key="4">
    <source>
        <dbReference type="PROSITE-ProRule" id="PRU00335"/>
    </source>
</evidence>
<dbReference type="PROSITE" id="PS50977">
    <property type="entry name" value="HTH_TETR_2"/>
    <property type="match status" value="1"/>
</dbReference>
<sequence>MTQTPARRGRPPGSDTGDTQKRILDSATKLFARQGFHGTSVSEICKMADVQSGALYYHIKSKDELLWQILSSYIANMYENTRRTVAAYDDPEHRLRAMVRDHVTHIIRYRRAVTIELRDRDALSKAHQDEFQQARDDVQQFWQQALEDGVRAGVFRSDDRVITNSMLSMVSLVSQWYRTRGAHTSAEVADIIADFLIAGLQVPPGA</sequence>
<dbReference type="RefSeq" id="WP_106349349.1">
    <property type="nucleotide sequence ID" value="NZ_PVUE01000009.1"/>
</dbReference>
<protein>
    <submittedName>
        <fullName evidence="7">TetR family transcriptional regulator</fullName>
    </submittedName>
</protein>
<evidence type="ECO:0000313" key="7">
    <source>
        <dbReference type="EMBL" id="PRZ41605.1"/>
    </source>
</evidence>
<dbReference type="InterPro" id="IPR001647">
    <property type="entry name" value="HTH_TetR"/>
</dbReference>
<dbReference type="AlphaFoldDB" id="A0A2T0ZZ27"/>
<dbReference type="Gene3D" id="1.10.10.60">
    <property type="entry name" value="Homeodomain-like"/>
    <property type="match status" value="1"/>
</dbReference>
<dbReference type="PRINTS" id="PR00455">
    <property type="entry name" value="HTHTETR"/>
</dbReference>
<evidence type="ECO:0000256" key="3">
    <source>
        <dbReference type="ARBA" id="ARBA00023163"/>
    </source>
</evidence>
<feature type="region of interest" description="Disordered" evidence="5">
    <location>
        <begin position="1"/>
        <end position="20"/>
    </location>
</feature>
<proteinExistence type="predicted"/>
<organism evidence="7 8">
    <name type="scientific">Antricoccus suffuscus</name>
    <dbReference type="NCBI Taxonomy" id="1629062"/>
    <lineage>
        <taxon>Bacteria</taxon>
        <taxon>Bacillati</taxon>
        <taxon>Actinomycetota</taxon>
        <taxon>Actinomycetes</taxon>
        <taxon>Geodermatophilales</taxon>
        <taxon>Antricoccaceae</taxon>
        <taxon>Antricoccus</taxon>
    </lineage>
</organism>
<dbReference type="InterPro" id="IPR009057">
    <property type="entry name" value="Homeodomain-like_sf"/>
</dbReference>
<dbReference type="GO" id="GO:0003700">
    <property type="term" value="F:DNA-binding transcription factor activity"/>
    <property type="evidence" value="ECO:0007669"/>
    <property type="project" value="TreeGrafter"/>
</dbReference>
<dbReference type="OrthoDB" id="9779746at2"/>
<comment type="caution">
    <text evidence="7">The sequence shown here is derived from an EMBL/GenBank/DDBJ whole genome shotgun (WGS) entry which is preliminary data.</text>
</comment>
<keyword evidence="2 4" id="KW-0238">DNA-binding</keyword>
<dbReference type="EMBL" id="PVUE01000009">
    <property type="protein sequence ID" value="PRZ41605.1"/>
    <property type="molecule type" value="Genomic_DNA"/>
</dbReference>
<dbReference type="Pfam" id="PF00440">
    <property type="entry name" value="TetR_N"/>
    <property type="match status" value="1"/>
</dbReference>
<dbReference type="InterPro" id="IPR036271">
    <property type="entry name" value="Tet_transcr_reg_TetR-rel_C_sf"/>
</dbReference>
<evidence type="ECO:0000259" key="6">
    <source>
        <dbReference type="PROSITE" id="PS50977"/>
    </source>
</evidence>
<reference evidence="7 8" key="1">
    <citation type="submission" date="2018-03" db="EMBL/GenBank/DDBJ databases">
        <title>Genomic Encyclopedia of Archaeal and Bacterial Type Strains, Phase II (KMG-II): from individual species to whole genera.</title>
        <authorList>
            <person name="Goeker M."/>
        </authorList>
    </citation>
    <scope>NUCLEOTIDE SEQUENCE [LARGE SCALE GENOMIC DNA]</scope>
    <source>
        <strain evidence="7 8">DSM 100065</strain>
    </source>
</reference>
<dbReference type="PANTHER" id="PTHR30055">
    <property type="entry name" value="HTH-TYPE TRANSCRIPTIONAL REGULATOR RUTR"/>
    <property type="match status" value="1"/>
</dbReference>
<dbReference type="GO" id="GO:0000976">
    <property type="term" value="F:transcription cis-regulatory region binding"/>
    <property type="evidence" value="ECO:0007669"/>
    <property type="project" value="TreeGrafter"/>
</dbReference>
<feature type="domain" description="HTH tetR-type" evidence="6">
    <location>
        <begin position="17"/>
        <end position="77"/>
    </location>
</feature>
<dbReference type="SUPFAM" id="SSF48498">
    <property type="entry name" value="Tetracyclin repressor-like, C-terminal domain"/>
    <property type="match status" value="1"/>
</dbReference>
<evidence type="ECO:0000313" key="8">
    <source>
        <dbReference type="Proteomes" id="UP000237752"/>
    </source>
</evidence>
<accession>A0A2T0ZZ27</accession>